<evidence type="ECO:0000313" key="3">
    <source>
        <dbReference type="Proteomes" id="UP000076722"/>
    </source>
</evidence>
<feature type="compositionally biased region" description="Polar residues" evidence="1">
    <location>
        <begin position="279"/>
        <end position="289"/>
    </location>
</feature>
<accession>A0A164XTA1</accession>
<keyword evidence="3" id="KW-1185">Reference proteome</keyword>
<feature type="region of interest" description="Disordered" evidence="1">
    <location>
        <begin position="66"/>
        <end position="131"/>
    </location>
</feature>
<evidence type="ECO:0000313" key="2">
    <source>
        <dbReference type="EMBL" id="KZS96270.1"/>
    </source>
</evidence>
<dbReference type="Proteomes" id="UP000076722">
    <property type="component" value="Unassembled WGS sequence"/>
</dbReference>
<feature type="compositionally biased region" description="Low complexity" evidence="1">
    <location>
        <begin position="193"/>
        <end position="209"/>
    </location>
</feature>
<feature type="compositionally biased region" description="Basic residues" evidence="1">
    <location>
        <begin position="71"/>
        <end position="83"/>
    </location>
</feature>
<feature type="region of interest" description="Disordered" evidence="1">
    <location>
        <begin position="305"/>
        <end position="476"/>
    </location>
</feature>
<gene>
    <name evidence="2" type="ORF">SISNIDRAFT_308658</name>
</gene>
<feature type="compositionally biased region" description="Low complexity" evidence="1">
    <location>
        <begin position="107"/>
        <end position="121"/>
    </location>
</feature>
<evidence type="ECO:0000256" key="1">
    <source>
        <dbReference type="SAM" id="MobiDB-lite"/>
    </source>
</evidence>
<reference evidence="2 3" key="1">
    <citation type="journal article" date="2016" name="Mol. Biol. Evol.">
        <title>Comparative Genomics of Early-Diverging Mushroom-Forming Fungi Provides Insights into the Origins of Lignocellulose Decay Capabilities.</title>
        <authorList>
            <person name="Nagy L.G."/>
            <person name="Riley R."/>
            <person name="Tritt A."/>
            <person name="Adam C."/>
            <person name="Daum C."/>
            <person name="Floudas D."/>
            <person name="Sun H."/>
            <person name="Yadav J.S."/>
            <person name="Pangilinan J."/>
            <person name="Larsson K.H."/>
            <person name="Matsuura K."/>
            <person name="Barry K."/>
            <person name="Labutti K."/>
            <person name="Kuo R."/>
            <person name="Ohm R.A."/>
            <person name="Bhattacharya S.S."/>
            <person name="Shirouzu T."/>
            <person name="Yoshinaga Y."/>
            <person name="Martin F.M."/>
            <person name="Grigoriev I.V."/>
            <person name="Hibbett D.S."/>
        </authorList>
    </citation>
    <scope>NUCLEOTIDE SEQUENCE [LARGE SCALE GENOMIC DNA]</scope>
    <source>
        <strain evidence="2 3">HHB9708</strain>
    </source>
</reference>
<feature type="compositionally biased region" description="Polar residues" evidence="1">
    <location>
        <begin position="90"/>
        <end position="106"/>
    </location>
</feature>
<organism evidence="2 3">
    <name type="scientific">Sistotremastrum niveocremeum HHB9708</name>
    <dbReference type="NCBI Taxonomy" id="1314777"/>
    <lineage>
        <taxon>Eukaryota</taxon>
        <taxon>Fungi</taxon>
        <taxon>Dikarya</taxon>
        <taxon>Basidiomycota</taxon>
        <taxon>Agaricomycotina</taxon>
        <taxon>Agaricomycetes</taxon>
        <taxon>Sistotremastrales</taxon>
        <taxon>Sistotremastraceae</taxon>
        <taxon>Sertulicium</taxon>
        <taxon>Sertulicium niveocremeum</taxon>
    </lineage>
</organism>
<protein>
    <submittedName>
        <fullName evidence="2">Uncharacterized protein</fullName>
    </submittedName>
</protein>
<feature type="region of interest" description="Disordered" evidence="1">
    <location>
        <begin position="163"/>
        <end position="209"/>
    </location>
</feature>
<sequence>MSAVNGSSARPRSRSSRKDVHDARRTLTSRPSSQLLVPSGIVAHSFVRIRHQVYVIVDRLMIPSSPEASSRKRRARSKSASHNIRRERSPNASSSMAQGKSRASNISRPQAGPSAGSSSRSTRLSLEQDDSEQFQLVSAPAASSSKCECIVGYDLFFTDSESASLRTPESPPPSFYEAITSPSRSSRSRHSRSPSIQSATSSESEGSSLEFIHPHEAELSPWELDLKAGISLEDRVKREWERRNAAAIPTPVLSPDVVVKSSSEPAETQWTYPPRANSMEPNSISSLSSPVDGWEIVDEMANPSAPEVFRSKGKGKEKEKGLVPQLAGHGETNILPAGPTTWSNSPRESDLNPLSAEVPSARTAPPSLLGRPLPPIPMQGPRPKKRAPPPPPPLKLRQTRGSSQDNFLDLDPDPVDDPRSSHPGPSPDLSHPDRQPNVLNDRLAKNPSATPDIPVSVSTDVAQKRRRPLPEPPSAQHQAVVSAFDTLQVTNTAATLSTNHDTVGTSQSITPASVLEAQVFVDAQTSPEPPRSLSVFTEPSEYTDLDALVSQLDQGPPGSHYDVSTAVAIDLRYS</sequence>
<feature type="region of interest" description="Disordered" evidence="1">
    <location>
        <begin position="1"/>
        <end position="31"/>
    </location>
</feature>
<dbReference type="EMBL" id="KV419399">
    <property type="protein sequence ID" value="KZS96270.1"/>
    <property type="molecule type" value="Genomic_DNA"/>
</dbReference>
<name>A0A164XTA1_9AGAM</name>
<feature type="region of interest" description="Disordered" evidence="1">
    <location>
        <begin position="264"/>
        <end position="290"/>
    </location>
</feature>
<proteinExistence type="predicted"/>
<feature type="compositionally biased region" description="Basic and acidic residues" evidence="1">
    <location>
        <begin position="16"/>
        <end position="25"/>
    </location>
</feature>
<dbReference type="AlphaFoldDB" id="A0A164XTA1"/>